<dbReference type="PANTHER" id="PTHR45626:SF16">
    <property type="entry name" value="ATP-DEPENDENT HELICASE ULS1"/>
    <property type="match status" value="1"/>
</dbReference>
<feature type="domain" description="Helicase ATP-binding" evidence="4">
    <location>
        <begin position="50"/>
        <end position="235"/>
    </location>
</feature>
<dbReference type="SUPFAM" id="SSF52540">
    <property type="entry name" value="P-loop containing nucleoside triphosphate hydrolases"/>
    <property type="match status" value="1"/>
</dbReference>
<evidence type="ECO:0000256" key="2">
    <source>
        <dbReference type="ARBA" id="ARBA00022801"/>
    </source>
</evidence>
<keyword evidence="3" id="KW-0067">ATP-binding</keyword>
<dbReference type="InterPro" id="IPR014001">
    <property type="entry name" value="Helicase_ATP-bd"/>
</dbReference>
<dbReference type="Pfam" id="PF00176">
    <property type="entry name" value="SNF2-rel_dom"/>
    <property type="match status" value="1"/>
</dbReference>
<organism evidence="5 6">
    <name type="scientific">Aspergillus keveii</name>
    <dbReference type="NCBI Taxonomy" id="714993"/>
    <lineage>
        <taxon>Eukaryota</taxon>
        <taxon>Fungi</taxon>
        <taxon>Dikarya</taxon>
        <taxon>Ascomycota</taxon>
        <taxon>Pezizomycotina</taxon>
        <taxon>Eurotiomycetes</taxon>
        <taxon>Eurotiomycetidae</taxon>
        <taxon>Eurotiales</taxon>
        <taxon>Aspergillaceae</taxon>
        <taxon>Aspergillus</taxon>
        <taxon>Aspergillus subgen. Nidulantes</taxon>
    </lineage>
</organism>
<reference evidence="5 6" key="1">
    <citation type="submission" date="2024-07" db="EMBL/GenBank/DDBJ databases">
        <title>Section-level genome sequencing and comparative genomics of Aspergillus sections Usti and Cavernicolus.</title>
        <authorList>
            <consortium name="Lawrence Berkeley National Laboratory"/>
            <person name="Nybo J.L."/>
            <person name="Vesth T.C."/>
            <person name="Theobald S."/>
            <person name="Frisvad J.C."/>
            <person name="Larsen T.O."/>
            <person name="Kjaerboelling I."/>
            <person name="Rothschild-Mancinelli K."/>
            <person name="Lyhne E.K."/>
            <person name="Kogle M.E."/>
            <person name="Barry K."/>
            <person name="Clum A."/>
            <person name="Na H."/>
            <person name="Ledsgaard L."/>
            <person name="Lin J."/>
            <person name="Lipzen A."/>
            <person name="Kuo A."/>
            <person name="Riley R."/>
            <person name="Mondo S."/>
            <person name="Labutti K."/>
            <person name="Haridas S."/>
            <person name="Pangalinan J."/>
            <person name="Salamov A.A."/>
            <person name="Simmons B.A."/>
            <person name="Magnuson J.K."/>
            <person name="Chen J."/>
            <person name="Drula E."/>
            <person name="Henrissat B."/>
            <person name="Wiebenga A."/>
            <person name="Lubbers R.J."/>
            <person name="Gomes A.C."/>
            <person name="Makela M.R."/>
            <person name="Stajich J."/>
            <person name="Grigoriev I.V."/>
            <person name="Mortensen U.H."/>
            <person name="De Vries R.P."/>
            <person name="Baker S.E."/>
            <person name="Andersen M.R."/>
        </authorList>
    </citation>
    <scope>NUCLEOTIDE SEQUENCE [LARGE SCALE GENOMIC DNA]</scope>
    <source>
        <strain evidence="5 6">CBS 209.92</strain>
    </source>
</reference>
<proteinExistence type="predicted"/>
<dbReference type="CDD" id="cd18008">
    <property type="entry name" value="DEXDc_SHPRH-like"/>
    <property type="match status" value="1"/>
</dbReference>
<dbReference type="Proteomes" id="UP001610563">
    <property type="component" value="Unassembled WGS sequence"/>
</dbReference>
<evidence type="ECO:0000256" key="3">
    <source>
        <dbReference type="ARBA" id="ARBA00022840"/>
    </source>
</evidence>
<evidence type="ECO:0000313" key="6">
    <source>
        <dbReference type="Proteomes" id="UP001610563"/>
    </source>
</evidence>
<accession>A0ABR4FJ24</accession>
<dbReference type="PROSITE" id="PS51192">
    <property type="entry name" value="HELICASE_ATP_BIND_1"/>
    <property type="match status" value="1"/>
</dbReference>
<dbReference type="SMART" id="SM00487">
    <property type="entry name" value="DEXDc"/>
    <property type="match status" value="1"/>
</dbReference>
<keyword evidence="2" id="KW-0378">Hydrolase</keyword>
<dbReference type="InterPro" id="IPR027417">
    <property type="entry name" value="P-loop_NTPase"/>
</dbReference>
<dbReference type="Gene3D" id="3.40.50.10810">
    <property type="entry name" value="Tandem AAA-ATPase domain"/>
    <property type="match status" value="1"/>
</dbReference>
<dbReference type="InterPro" id="IPR050628">
    <property type="entry name" value="SNF2_RAD54_helicase_TF"/>
</dbReference>
<dbReference type="InterPro" id="IPR038718">
    <property type="entry name" value="SNF2-like_sf"/>
</dbReference>
<dbReference type="PANTHER" id="PTHR45626">
    <property type="entry name" value="TRANSCRIPTION TERMINATION FACTOR 2-RELATED"/>
    <property type="match status" value="1"/>
</dbReference>
<dbReference type="EMBL" id="JBFTWV010000253">
    <property type="protein sequence ID" value="KAL2783247.1"/>
    <property type="molecule type" value="Genomic_DNA"/>
</dbReference>
<name>A0ABR4FJ24_9EURO</name>
<gene>
    <name evidence="5" type="ORF">BJX66DRAFT_318925</name>
</gene>
<protein>
    <submittedName>
        <fullName evidence="5">SNF2 family N-terminal domain-containing protein</fullName>
    </submittedName>
</protein>
<keyword evidence="6" id="KW-1185">Reference proteome</keyword>
<dbReference type="InterPro" id="IPR000330">
    <property type="entry name" value="SNF2_N"/>
</dbReference>
<comment type="caution">
    <text evidence="5">The sequence shown here is derived from an EMBL/GenBank/DDBJ whole genome shotgun (WGS) entry which is preliminary data.</text>
</comment>
<evidence type="ECO:0000256" key="1">
    <source>
        <dbReference type="ARBA" id="ARBA00022741"/>
    </source>
</evidence>
<keyword evidence="1" id="KW-0547">Nucleotide-binding</keyword>
<evidence type="ECO:0000259" key="4">
    <source>
        <dbReference type="PROSITE" id="PS51192"/>
    </source>
</evidence>
<evidence type="ECO:0000313" key="5">
    <source>
        <dbReference type="EMBL" id="KAL2783247.1"/>
    </source>
</evidence>
<sequence>MDQIASASECLAYADELHRTLLQQTTNASGSVGGELHVALLKEGITWMTEMEKSDHKGGILMDDMERSKTVQALELIKSRPSLSATRRATLLVVPATLLRQWEYDIERLLRRGRDRVYTLYGNKRRMDFRELNQYDIVLTSYGILATELGRKRRGRQCVVASLDPSAAQSLSILGPTSHWHRVIFDEAESIRSDRSNTAIACCDIDATYRWCLTGTPLNNHLRALYTLLKYIRVQPCPDFDVFDMVRPAFGNLRRPQSSDSSTSVSPLRTWLNYAADRGY</sequence>